<dbReference type="PANTHER" id="PTHR15346">
    <property type="entry name" value="DYNACTIN SUBUNIT"/>
    <property type="match status" value="1"/>
</dbReference>
<sequence length="542" mass="57167">MSTALPSAARSKYLSLLTPADVDGTGPDVYETPDEVPNSRSKGGSGTKSSDNSMRRVDLYSGSVTEIEEYAGESDEDDYDESQDNQPSISRARLDMGRASQRFVGAQKRGGVVDSSGLAFVSGVRATKGKRWILQDNEAGSLEEDVETPTERLARLKSELFELQEHLSAKGDSRGVSGKGSDADGKSKGASYASLLSHVSSLQSKLDEVGGLVGVAPATSTALRENRDQRLQQELVGRIKAFKAVPSDLATLPSNQALAVIAPPSASQQQSGSVTYELHYTPATSRLAHLTRLAQLESRLSSLEKLVGASDLLLREVPDAGLSGAVPGATGHPTVLSTLSHLDELLTLVTSKPAMDALIPRVRRIVAELERAAELSAKGGAAGAGSPAHARAGSASTQSSPTRLPSGSPSLLPGGGASANRDGAGHTDDDQLADPNVAAKVSHLHSLLAPISPIVPALPHIVARLRALRGLHSEQARLAASVATLAESQKDVDGEVRRLAEVLEKVERGLKDTEDRVKGNVDEVAKRWDDVLKRWEKLKVGK</sequence>
<feature type="region of interest" description="Disordered" evidence="3">
    <location>
        <begin position="16"/>
        <end position="94"/>
    </location>
</feature>
<evidence type="ECO:0000256" key="1">
    <source>
        <dbReference type="ARBA" id="ARBA00004496"/>
    </source>
</evidence>
<dbReference type="Proteomes" id="UP000070544">
    <property type="component" value="Unassembled WGS sequence"/>
</dbReference>
<evidence type="ECO:0008006" key="6">
    <source>
        <dbReference type="Google" id="ProtNLM"/>
    </source>
</evidence>
<dbReference type="GO" id="GO:0005869">
    <property type="term" value="C:dynactin complex"/>
    <property type="evidence" value="ECO:0007669"/>
    <property type="project" value="InterPro"/>
</dbReference>
<keyword evidence="2" id="KW-0963">Cytoplasm</keyword>
<evidence type="ECO:0000256" key="2">
    <source>
        <dbReference type="ARBA" id="ARBA00022490"/>
    </source>
</evidence>
<accession>A0A139AQQ1</accession>
<gene>
    <name evidence="4" type="ORF">M427DRAFT_152618</name>
</gene>
<feature type="compositionally biased region" description="Low complexity" evidence="3">
    <location>
        <begin position="38"/>
        <end position="52"/>
    </location>
</feature>
<feature type="region of interest" description="Disordered" evidence="3">
    <location>
        <begin position="377"/>
        <end position="432"/>
    </location>
</feature>
<dbReference type="Pfam" id="PF04912">
    <property type="entry name" value="Dynamitin"/>
    <property type="match status" value="1"/>
</dbReference>
<dbReference type="AlphaFoldDB" id="A0A139AQQ1"/>
<dbReference type="GO" id="GO:0007017">
    <property type="term" value="P:microtubule-based process"/>
    <property type="evidence" value="ECO:0007669"/>
    <property type="project" value="InterPro"/>
</dbReference>
<comment type="subcellular location">
    <subcellularLocation>
        <location evidence="1">Cytoplasm</location>
    </subcellularLocation>
</comment>
<organism evidence="4 5">
    <name type="scientific">Gonapodya prolifera (strain JEL478)</name>
    <name type="common">Monoblepharis prolifera</name>
    <dbReference type="NCBI Taxonomy" id="1344416"/>
    <lineage>
        <taxon>Eukaryota</taxon>
        <taxon>Fungi</taxon>
        <taxon>Fungi incertae sedis</taxon>
        <taxon>Chytridiomycota</taxon>
        <taxon>Chytridiomycota incertae sedis</taxon>
        <taxon>Monoblepharidomycetes</taxon>
        <taxon>Monoblepharidales</taxon>
        <taxon>Gonapodyaceae</taxon>
        <taxon>Gonapodya</taxon>
    </lineage>
</organism>
<dbReference type="GO" id="GO:0005737">
    <property type="term" value="C:cytoplasm"/>
    <property type="evidence" value="ECO:0007669"/>
    <property type="project" value="UniProtKB-SubCell"/>
</dbReference>
<name>A0A139AQQ1_GONPJ</name>
<dbReference type="InterPro" id="IPR028133">
    <property type="entry name" value="Dynamitin"/>
</dbReference>
<dbReference type="OrthoDB" id="4977at2759"/>
<evidence type="ECO:0000313" key="4">
    <source>
        <dbReference type="EMBL" id="KXS19091.1"/>
    </source>
</evidence>
<protein>
    <recommendedName>
        <fullName evidence="6">Dynamitin-domain-containing protein</fullName>
    </recommendedName>
</protein>
<dbReference type="STRING" id="1344416.A0A139AQQ1"/>
<dbReference type="EMBL" id="KQ965739">
    <property type="protein sequence ID" value="KXS19091.1"/>
    <property type="molecule type" value="Genomic_DNA"/>
</dbReference>
<evidence type="ECO:0000256" key="3">
    <source>
        <dbReference type="SAM" id="MobiDB-lite"/>
    </source>
</evidence>
<dbReference type="OMA" id="LHTSAHE"/>
<feature type="region of interest" description="Disordered" evidence="3">
    <location>
        <begin position="167"/>
        <end position="188"/>
    </location>
</feature>
<keyword evidence="5" id="KW-1185">Reference proteome</keyword>
<proteinExistence type="predicted"/>
<reference evidence="4 5" key="1">
    <citation type="journal article" date="2015" name="Genome Biol. Evol.">
        <title>Phylogenomic analyses indicate that early fungi evolved digesting cell walls of algal ancestors of land plants.</title>
        <authorList>
            <person name="Chang Y."/>
            <person name="Wang S."/>
            <person name="Sekimoto S."/>
            <person name="Aerts A.L."/>
            <person name="Choi C."/>
            <person name="Clum A."/>
            <person name="LaButti K.M."/>
            <person name="Lindquist E.A."/>
            <person name="Yee Ngan C."/>
            <person name="Ohm R.A."/>
            <person name="Salamov A.A."/>
            <person name="Grigoriev I.V."/>
            <person name="Spatafora J.W."/>
            <person name="Berbee M.L."/>
        </authorList>
    </citation>
    <scope>NUCLEOTIDE SEQUENCE [LARGE SCALE GENOMIC DNA]</scope>
    <source>
        <strain evidence="4 5">JEL478</strain>
    </source>
</reference>
<feature type="compositionally biased region" description="Low complexity" evidence="3">
    <location>
        <begin position="377"/>
        <end position="396"/>
    </location>
</feature>
<feature type="compositionally biased region" description="Acidic residues" evidence="3">
    <location>
        <begin position="66"/>
        <end position="83"/>
    </location>
</feature>
<evidence type="ECO:0000313" key="5">
    <source>
        <dbReference type="Proteomes" id="UP000070544"/>
    </source>
</evidence>